<protein>
    <recommendedName>
        <fullName evidence="3">DNRLRE domain-containing protein</fullName>
    </recommendedName>
</protein>
<proteinExistence type="predicted"/>
<evidence type="ECO:0000313" key="1">
    <source>
        <dbReference type="EMBL" id="UYP43739.1"/>
    </source>
</evidence>
<keyword evidence="2" id="KW-1185">Reference proteome</keyword>
<dbReference type="Proteomes" id="UP001208689">
    <property type="component" value="Chromosome"/>
</dbReference>
<dbReference type="EMBL" id="CP104013">
    <property type="protein sequence ID" value="UYP43739.1"/>
    <property type="molecule type" value="Genomic_DNA"/>
</dbReference>
<accession>A0ABY6HMM3</accession>
<organism evidence="1 2">
    <name type="scientific">Candidatus Lokiarchaeum ossiferum</name>
    <dbReference type="NCBI Taxonomy" id="2951803"/>
    <lineage>
        <taxon>Archaea</taxon>
        <taxon>Promethearchaeati</taxon>
        <taxon>Promethearchaeota</taxon>
        <taxon>Promethearchaeia</taxon>
        <taxon>Promethearchaeales</taxon>
        <taxon>Promethearchaeaceae</taxon>
        <taxon>Candidatus Lokiarchaeum</taxon>
    </lineage>
</organism>
<name>A0ABY6HMM3_9ARCH</name>
<evidence type="ECO:0008006" key="3">
    <source>
        <dbReference type="Google" id="ProtNLM"/>
    </source>
</evidence>
<sequence length="168" mass="18476">MIRTHAQKIILGIFLIGLVGFVGNLSSVSALGRGAEVAPVDPLIINDAYYCDKDGDGLEDDVITIFTLYSPTGLVADVDAVIDLSILLPSGQIFSFSYRLKETFIDLELTIEWYNCAVEDGWYDFTVLVDMHGFDIDRTHFDGIVTETLTFDPREVGGAGLPFAIVLY</sequence>
<reference evidence="1" key="1">
    <citation type="submission" date="2022-09" db="EMBL/GenBank/DDBJ databases">
        <title>Actin cytoskeleton and complex cell architecture in an #Asgard archaeon.</title>
        <authorList>
            <person name="Ponce Toledo R.I."/>
            <person name="Schleper C."/>
            <person name="Rodrigues Oliveira T."/>
            <person name="Wollweber F."/>
            <person name="Xu J."/>
            <person name="Rittmann S."/>
            <person name="Klingl A."/>
            <person name="Pilhofer M."/>
        </authorList>
    </citation>
    <scope>NUCLEOTIDE SEQUENCE</scope>
    <source>
        <strain evidence="1">B-35</strain>
    </source>
</reference>
<evidence type="ECO:0000313" key="2">
    <source>
        <dbReference type="Proteomes" id="UP001208689"/>
    </source>
</evidence>
<gene>
    <name evidence="1" type="ORF">NEF87_000024</name>
</gene>